<dbReference type="Proteomes" id="UP001549104">
    <property type="component" value="Unassembled WGS sequence"/>
</dbReference>
<protein>
    <submittedName>
        <fullName evidence="1">Uncharacterized protein</fullName>
    </submittedName>
</protein>
<dbReference type="EMBL" id="JBEPME010000017">
    <property type="protein sequence ID" value="MET3659688.1"/>
    <property type="molecule type" value="Genomic_DNA"/>
</dbReference>
<evidence type="ECO:0000313" key="2">
    <source>
        <dbReference type="Proteomes" id="UP001549104"/>
    </source>
</evidence>
<name>A0ABV2KI24_SPOPS</name>
<evidence type="ECO:0000313" key="1">
    <source>
        <dbReference type="EMBL" id="MET3659688.1"/>
    </source>
</evidence>
<accession>A0ABV2KI24</accession>
<gene>
    <name evidence="1" type="ORF">ABIC55_004838</name>
</gene>
<comment type="caution">
    <text evidence="1">The sequence shown here is derived from an EMBL/GenBank/DDBJ whole genome shotgun (WGS) entry which is preliminary data.</text>
</comment>
<sequence>MNASPQPHLFGRNFNSFLLGHPVTIICPSHTSKVQMKNATILEEERITVFLERKVVMHLFPKALALRILECLESDG</sequence>
<reference evidence="1 2" key="1">
    <citation type="submission" date="2024-06" db="EMBL/GenBank/DDBJ databases">
        <title>Sorghum-associated microbial communities from plants grown in Nebraska, USA.</title>
        <authorList>
            <person name="Schachtman D."/>
        </authorList>
    </citation>
    <scope>NUCLEOTIDE SEQUENCE [LARGE SCALE GENOMIC DNA]</scope>
    <source>
        <strain evidence="1 2">1288</strain>
    </source>
</reference>
<proteinExistence type="predicted"/>
<organism evidence="1 2">
    <name type="scientific">Sporosarcina psychrophila</name>
    <name type="common">Bacillus psychrophilus</name>
    <dbReference type="NCBI Taxonomy" id="1476"/>
    <lineage>
        <taxon>Bacteria</taxon>
        <taxon>Bacillati</taxon>
        <taxon>Bacillota</taxon>
        <taxon>Bacilli</taxon>
        <taxon>Bacillales</taxon>
        <taxon>Caryophanaceae</taxon>
        <taxon>Sporosarcina</taxon>
    </lineage>
</organism>
<keyword evidence="2" id="KW-1185">Reference proteome</keyword>